<organism evidence="3 4">
    <name type="scientific">Molorchus minor</name>
    <dbReference type="NCBI Taxonomy" id="1323400"/>
    <lineage>
        <taxon>Eukaryota</taxon>
        <taxon>Metazoa</taxon>
        <taxon>Ecdysozoa</taxon>
        <taxon>Arthropoda</taxon>
        <taxon>Hexapoda</taxon>
        <taxon>Insecta</taxon>
        <taxon>Pterygota</taxon>
        <taxon>Neoptera</taxon>
        <taxon>Endopterygota</taxon>
        <taxon>Coleoptera</taxon>
        <taxon>Polyphaga</taxon>
        <taxon>Cucujiformia</taxon>
        <taxon>Chrysomeloidea</taxon>
        <taxon>Cerambycidae</taxon>
        <taxon>Lamiinae</taxon>
        <taxon>Monochamini</taxon>
        <taxon>Molorchus</taxon>
    </lineage>
</organism>
<dbReference type="Gene3D" id="1.10.1170.10">
    <property type="entry name" value="Inhibitor Of Apoptosis Protein (2mihbC-IAP-1), Chain A"/>
    <property type="match status" value="1"/>
</dbReference>
<accession>A0ABQ9K6G1</accession>
<dbReference type="CDD" id="cd00022">
    <property type="entry name" value="BIR"/>
    <property type="match status" value="1"/>
</dbReference>
<evidence type="ECO:0000256" key="2">
    <source>
        <dbReference type="ARBA" id="ARBA00022833"/>
    </source>
</evidence>
<reference evidence="3" key="1">
    <citation type="journal article" date="2023" name="Insect Mol. Biol.">
        <title>Genome sequencing provides insights into the evolution of gene families encoding plant cell wall-degrading enzymes in longhorned beetles.</title>
        <authorList>
            <person name="Shin N.R."/>
            <person name="Okamura Y."/>
            <person name="Kirsch R."/>
            <person name="Pauchet Y."/>
        </authorList>
    </citation>
    <scope>NUCLEOTIDE SEQUENCE</scope>
    <source>
        <strain evidence="3">MMC_N1</strain>
    </source>
</reference>
<dbReference type="SUPFAM" id="SSF57924">
    <property type="entry name" value="Inhibitor of apoptosis (IAP) repeat"/>
    <property type="match status" value="1"/>
</dbReference>
<keyword evidence="1" id="KW-0479">Metal-binding</keyword>
<keyword evidence="4" id="KW-1185">Reference proteome</keyword>
<sequence>MAEAGFVFIGNKLEPDTVKCFLCHKSLDGWDATDDPWKEHRQHAPKCLFAKLSKPQESLTVRELLDIKNELTSQAIIKFFDNKAATIKEEYNENNDHLISLMESLS</sequence>
<dbReference type="Pfam" id="PF00653">
    <property type="entry name" value="BIR"/>
    <property type="match status" value="1"/>
</dbReference>
<dbReference type="InterPro" id="IPR001370">
    <property type="entry name" value="BIR_rpt"/>
</dbReference>
<dbReference type="EMBL" id="JAPWTJ010000005">
    <property type="protein sequence ID" value="KAJ8985894.1"/>
    <property type="molecule type" value="Genomic_DNA"/>
</dbReference>
<dbReference type="PANTHER" id="PTHR46771:SF5">
    <property type="entry name" value="DETERIN"/>
    <property type="match status" value="1"/>
</dbReference>
<comment type="caution">
    <text evidence="3">The sequence shown here is derived from an EMBL/GenBank/DDBJ whole genome shotgun (WGS) entry which is preliminary data.</text>
</comment>
<keyword evidence="2" id="KW-0862">Zinc</keyword>
<proteinExistence type="predicted"/>
<evidence type="ECO:0000256" key="1">
    <source>
        <dbReference type="ARBA" id="ARBA00022723"/>
    </source>
</evidence>
<dbReference type="Proteomes" id="UP001162164">
    <property type="component" value="Unassembled WGS sequence"/>
</dbReference>
<gene>
    <name evidence="3" type="ORF">NQ317_010650</name>
</gene>
<protein>
    <submittedName>
        <fullName evidence="3">Uncharacterized protein</fullName>
    </submittedName>
</protein>
<dbReference type="InterPro" id="IPR051190">
    <property type="entry name" value="Baculoviral_IAP"/>
</dbReference>
<dbReference type="PANTHER" id="PTHR46771">
    <property type="entry name" value="DETERIN"/>
    <property type="match status" value="1"/>
</dbReference>
<name>A0ABQ9K6G1_9CUCU</name>
<dbReference type="SMART" id="SM00238">
    <property type="entry name" value="BIR"/>
    <property type="match status" value="1"/>
</dbReference>
<evidence type="ECO:0000313" key="4">
    <source>
        <dbReference type="Proteomes" id="UP001162164"/>
    </source>
</evidence>
<dbReference type="PROSITE" id="PS50143">
    <property type="entry name" value="BIR_REPEAT_2"/>
    <property type="match status" value="1"/>
</dbReference>
<evidence type="ECO:0000313" key="3">
    <source>
        <dbReference type="EMBL" id="KAJ8985894.1"/>
    </source>
</evidence>